<dbReference type="GO" id="GO:0008703">
    <property type="term" value="F:5-amino-6-(5-phosphoribosylamino)uracil reductase activity"/>
    <property type="evidence" value="ECO:0007669"/>
    <property type="project" value="InterPro"/>
</dbReference>
<comment type="caution">
    <text evidence="2">The sequence shown here is derived from an EMBL/GenBank/DDBJ whole genome shotgun (WGS) entry which is preliminary data.</text>
</comment>
<name>A0A2S9JNJ5_9SPHI</name>
<sequence>MRKLKLQMHISLDGYVTVEQGAVNFVWDGEVINFCVDNLNHVDMILLGQHTAHEFINFWDGVADTPDHPERELGKRISEIPKMVFSNTVTQHQWKNTTVVSGNVKEEVNKLKKSNGKDIMVYGGAMLASSLIKNRLIDEFHFLFSPICLGKGLTIFQSVQDTLALRLLKSKPFDCGTVLLSYKIPER</sequence>
<dbReference type="SUPFAM" id="SSF53597">
    <property type="entry name" value="Dihydrofolate reductase-like"/>
    <property type="match status" value="1"/>
</dbReference>
<evidence type="ECO:0000259" key="1">
    <source>
        <dbReference type="Pfam" id="PF01872"/>
    </source>
</evidence>
<organism evidence="2 3">
    <name type="scientific">Sphingobacterium gobiense</name>
    <dbReference type="NCBI Taxonomy" id="1382456"/>
    <lineage>
        <taxon>Bacteria</taxon>
        <taxon>Pseudomonadati</taxon>
        <taxon>Bacteroidota</taxon>
        <taxon>Sphingobacteriia</taxon>
        <taxon>Sphingobacteriales</taxon>
        <taxon>Sphingobacteriaceae</taxon>
        <taxon>Sphingobacterium</taxon>
    </lineage>
</organism>
<keyword evidence="3" id="KW-1185">Reference proteome</keyword>
<dbReference type="EMBL" id="PVBS01000002">
    <property type="protein sequence ID" value="PRD54745.1"/>
    <property type="molecule type" value="Genomic_DNA"/>
</dbReference>
<dbReference type="AlphaFoldDB" id="A0A2S9JNJ5"/>
<gene>
    <name evidence="2" type="ORF">C5749_15035</name>
</gene>
<accession>A0A2S9JNJ5</accession>
<dbReference type="Pfam" id="PF01872">
    <property type="entry name" value="RibD_C"/>
    <property type="match status" value="1"/>
</dbReference>
<evidence type="ECO:0000313" key="3">
    <source>
        <dbReference type="Proteomes" id="UP000238642"/>
    </source>
</evidence>
<dbReference type="GO" id="GO:0009231">
    <property type="term" value="P:riboflavin biosynthetic process"/>
    <property type="evidence" value="ECO:0007669"/>
    <property type="project" value="InterPro"/>
</dbReference>
<dbReference type="Gene3D" id="3.40.430.10">
    <property type="entry name" value="Dihydrofolate Reductase, subunit A"/>
    <property type="match status" value="1"/>
</dbReference>
<dbReference type="PANTHER" id="PTHR38011">
    <property type="entry name" value="DIHYDROFOLATE REDUCTASE FAMILY PROTEIN (AFU_ORTHOLOGUE AFUA_8G06820)"/>
    <property type="match status" value="1"/>
</dbReference>
<dbReference type="Proteomes" id="UP000238642">
    <property type="component" value="Unassembled WGS sequence"/>
</dbReference>
<dbReference type="RefSeq" id="WP_105726955.1">
    <property type="nucleotide sequence ID" value="NZ_PVBS01000002.1"/>
</dbReference>
<dbReference type="InterPro" id="IPR050765">
    <property type="entry name" value="Riboflavin_Biosynth_HTPR"/>
</dbReference>
<reference evidence="2 3" key="1">
    <citation type="submission" date="2018-02" db="EMBL/GenBank/DDBJ databases">
        <title>The draft genome of Sphingobacterium gobiense H7.</title>
        <authorList>
            <person name="Li L."/>
            <person name="Liu L."/>
            <person name="Zhang X."/>
            <person name="Wang T."/>
            <person name="Liang L."/>
        </authorList>
    </citation>
    <scope>NUCLEOTIDE SEQUENCE [LARGE SCALE GENOMIC DNA]</scope>
    <source>
        <strain evidence="2 3">ACCC 05757</strain>
    </source>
</reference>
<dbReference type="OrthoDB" id="195113at2"/>
<proteinExistence type="predicted"/>
<dbReference type="PANTHER" id="PTHR38011:SF11">
    <property type="entry name" value="2,5-DIAMINO-6-RIBOSYLAMINO-4(3H)-PYRIMIDINONE 5'-PHOSPHATE REDUCTASE"/>
    <property type="match status" value="1"/>
</dbReference>
<dbReference type="InterPro" id="IPR002734">
    <property type="entry name" value="RibDG_C"/>
</dbReference>
<evidence type="ECO:0000313" key="2">
    <source>
        <dbReference type="EMBL" id="PRD54745.1"/>
    </source>
</evidence>
<protein>
    <submittedName>
        <fullName evidence="2">Deaminase</fullName>
    </submittedName>
</protein>
<dbReference type="InterPro" id="IPR024072">
    <property type="entry name" value="DHFR-like_dom_sf"/>
</dbReference>
<feature type="domain" description="Bacterial bifunctional deaminase-reductase C-terminal" evidence="1">
    <location>
        <begin position="3"/>
        <end position="179"/>
    </location>
</feature>